<feature type="compositionally biased region" description="Low complexity" evidence="2">
    <location>
        <begin position="65"/>
        <end position="87"/>
    </location>
</feature>
<dbReference type="InterPro" id="IPR001138">
    <property type="entry name" value="Zn2Cys6_DnaBD"/>
</dbReference>
<dbReference type="SUPFAM" id="SSF57701">
    <property type="entry name" value="Zn2/Cys6 DNA-binding domain"/>
    <property type="match status" value="1"/>
</dbReference>
<dbReference type="GO" id="GO:0000981">
    <property type="term" value="F:DNA-binding transcription factor activity, RNA polymerase II-specific"/>
    <property type="evidence" value="ECO:0007669"/>
    <property type="project" value="InterPro"/>
</dbReference>
<dbReference type="InterPro" id="IPR036864">
    <property type="entry name" value="Zn2-C6_fun-type_DNA-bd_sf"/>
</dbReference>
<dbReference type="AlphaFoldDB" id="A0A3M2RAY9"/>
<proteinExistence type="predicted"/>
<evidence type="ECO:0000259" key="3">
    <source>
        <dbReference type="PROSITE" id="PS50048"/>
    </source>
</evidence>
<evidence type="ECO:0000256" key="2">
    <source>
        <dbReference type="SAM" id="MobiDB-lite"/>
    </source>
</evidence>
<dbReference type="PANTHER" id="PTHR38791">
    <property type="entry name" value="ZN(II)2CYS6 TRANSCRIPTION FACTOR (EUROFUNG)-RELATED-RELATED"/>
    <property type="match status" value="1"/>
</dbReference>
<evidence type="ECO:0000313" key="5">
    <source>
        <dbReference type="Proteomes" id="UP000277212"/>
    </source>
</evidence>
<accession>A0A3M2RAY9</accession>
<evidence type="ECO:0000256" key="1">
    <source>
        <dbReference type="ARBA" id="ARBA00023242"/>
    </source>
</evidence>
<feature type="region of interest" description="Disordered" evidence="2">
    <location>
        <begin position="56"/>
        <end position="93"/>
    </location>
</feature>
<keyword evidence="5" id="KW-1185">Reference proteome</keyword>
<gene>
    <name evidence="4" type="ORF">CDV36_015318</name>
</gene>
<evidence type="ECO:0000313" key="4">
    <source>
        <dbReference type="EMBL" id="RMJ02411.1"/>
    </source>
</evidence>
<dbReference type="Gene3D" id="4.10.240.10">
    <property type="entry name" value="Zn(2)-C6 fungal-type DNA-binding domain"/>
    <property type="match status" value="1"/>
</dbReference>
<organism evidence="4 5">
    <name type="scientific">Fusarium kuroshium</name>
    <dbReference type="NCBI Taxonomy" id="2010991"/>
    <lineage>
        <taxon>Eukaryota</taxon>
        <taxon>Fungi</taxon>
        <taxon>Dikarya</taxon>
        <taxon>Ascomycota</taxon>
        <taxon>Pezizomycotina</taxon>
        <taxon>Sordariomycetes</taxon>
        <taxon>Hypocreomycetidae</taxon>
        <taxon>Hypocreales</taxon>
        <taxon>Nectriaceae</taxon>
        <taxon>Fusarium</taxon>
        <taxon>Fusarium solani species complex</taxon>
    </lineage>
</organism>
<dbReference type="GO" id="GO:0008270">
    <property type="term" value="F:zinc ion binding"/>
    <property type="evidence" value="ECO:0007669"/>
    <property type="project" value="InterPro"/>
</dbReference>
<dbReference type="OrthoDB" id="4491390at2759"/>
<dbReference type="CDD" id="cd00067">
    <property type="entry name" value="GAL4"/>
    <property type="match status" value="1"/>
</dbReference>
<dbReference type="Pfam" id="PF00172">
    <property type="entry name" value="Zn_clus"/>
    <property type="match status" value="1"/>
</dbReference>
<keyword evidence="1" id="KW-0539">Nucleus</keyword>
<comment type="caution">
    <text evidence="4">The sequence shown here is derived from an EMBL/GenBank/DDBJ whole genome shotgun (WGS) entry which is preliminary data.</text>
</comment>
<feature type="domain" description="Zn(2)-C6 fungal-type" evidence="3">
    <location>
        <begin position="10"/>
        <end position="38"/>
    </location>
</feature>
<dbReference type="EMBL" id="NKUJ01000562">
    <property type="protein sequence ID" value="RMJ02411.1"/>
    <property type="molecule type" value="Genomic_DNA"/>
</dbReference>
<dbReference type="PROSITE" id="PS50048">
    <property type="entry name" value="ZN2_CY6_FUNGAL_2"/>
    <property type="match status" value="1"/>
</dbReference>
<name>A0A3M2RAY9_9HYPO</name>
<reference evidence="4 5" key="1">
    <citation type="submission" date="2017-06" db="EMBL/GenBank/DDBJ databases">
        <title>Comparative genomic analysis of Ambrosia Fusariam Clade fungi.</title>
        <authorList>
            <person name="Stajich J.E."/>
            <person name="Carrillo J."/>
            <person name="Kijimoto T."/>
            <person name="Eskalen A."/>
            <person name="O'Donnell K."/>
            <person name="Kasson M."/>
        </authorList>
    </citation>
    <scope>NUCLEOTIDE SEQUENCE [LARGE SCALE GENOMIC DNA]</scope>
    <source>
        <strain evidence="4">UCR3666</strain>
    </source>
</reference>
<dbReference type="InterPro" id="IPR053175">
    <property type="entry name" value="DHMBA_Reg_Transcription_Factor"/>
</dbReference>
<dbReference type="Proteomes" id="UP000277212">
    <property type="component" value="Unassembled WGS sequence"/>
</dbReference>
<sequence length="533" mass="59672">MPNTGKPSKDCHLCRSRRVKCDLGRPSCQRCIKYGAECPGYRDEHELVFRNANPTTIKKRKKRTQQQASREVSVISFSDSSSSSGDSTTPKTLLDENFGLSPVSSTSTDLVSTAGSDTALILPQSMNEHWTSHSIPILLNVYSTLEFLHDTYRKNDLNGPLVWAAHLFSRTYVTNLRYPTAIDNGSITETEKELGTYLGKTLSSVGEALKSPGGALRDDVLATVWILTNYELLMGSINRIEPMSPWHLHTRGLYSILKARGTAYFKKENGRAGFWPAYNMVQVQCLLTSIECPPESEEWFSAVRETLHPQEGWALEVSSFITKIAHVQCRMLKILRARDFDAASAEYHDLIGILFQAEDNLKAFESFNIHVDHDFDPYMRNMLNSARVKGYQVVLSFANFLTHHIASPIPFHVLKSIRAHCIRLVRGSAQEIMDTVSQNLDPGAFRNNPSPRTLFDALKLIWPLTAVYLVSSTLPEQRASAEKTLRFIGQELGVRQALRVNRGASVLPPEAEAPLELVEDETFDPLPQSAGLM</sequence>
<dbReference type="SMART" id="SM00066">
    <property type="entry name" value="GAL4"/>
    <property type="match status" value="1"/>
</dbReference>
<protein>
    <recommendedName>
        <fullName evidence="3">Zn(2)-C6 fungal-type domain-containing protein</fullName>
    </recommendedName>
</protein>